<organism evidence="1 2">
    <name type="scientific">Flavobacterium arundinis</name>
    <dbReference type="NCBI Taxonomy" id="3139143"/>
    <lineage>
        <taxon>Bacteria</taxon>
        <taxon>Pseudomonadati</taxon>
        <taxon>Bacteroidota</taxon>
        <taxon>Flavobacteriia</taxon>
        <taxon>Flavobacteriales</taxon>
        <taxon>Flavobacteriaceae</taxon>
        <taxon>Flavobacterium</taxon>
    </lineage>
</organism>
<protein>
    <recommendedName>
        <fullName evidence="3">Rad50/SbcC-type AAA domain-containing protein</fullName>
    </recommendedName>
</protein>
<accession>A0ABU9HVD5</accession>
<name>A0ABU9HVD5_9FLAO</name>
<dbReference type="InterPro" id="IPR027417">
    <property type="entry name" value="P-loop_NTPase"/>
</dbReference>
<dbReference type="EMBL" id="JBBYHR010000003">
    <property type="protein sequence ID" value="MEL1243850.1"/>
    <property type="molecule type" value="Genomic_DNA"/>
</dbReference>
<evidence type="ECO:0008006" key="3">
    <source>
        <dbReference type="Google" id="ProtNLM"/>
    </source>
</evidence>
<proteinExistence type="predicted"/>
<dbReference type="RefSeq" id="WP_341696168.1">
    <property type="nucleotide sequence ID" value="NZ_JBBYHR010000003.1"/>
</dbReference>
<keyword evidence="2" id="KW-1185">Reference proteome</keyword>
<reference evidence="1 2" key="1">
    <citation type="submission" date="2024-04" db="EMBL/GenBank/DDBJ databases">
        <title>Flavobacterium sp. DGU11 16S ribosomal RNA gene Genome sequencing and assembly.</title>
        <authorList>
            <person name="Park S."/>
        </authorList>
    </citation>
    <scope>NUCLEOTIDE SEQUENCE [LARGE SCALE GENOMIC DNA]</scope>
    <source>
        <strain evidence="1 2">DGU11</strain>
    </source>
</reference>
<sequence length="583" mass="67069">MKITAIEIDNIKGIANLNLNAELVPNKVNIFVAPNGFGKTSFGIGFKSLNSSKIELDEKHLHNGDIRNLPVIKLSVTDTAGSRLLVADHTMNQIRDEFDVFVINSQLKASGTVQRYGGRTISRFSLDIQPTILVEKIPNQANFDYRKTVLNQSFGANSKVLDNVNGIIHNPVLLRRILSQVNINELKLGRTLNPLQIFLNQINGVNGVASNVLQYIDQNVETFLEANVEINKLTRIINQMKFPGQETLAKSFLVAWQLIKLMYPMTKTQVEKVFNYCDFIEYSEYTTRLISDFNTTRFSIAPVVEKKKLVVNWPKAHEISNGQRDILNFVALLLKARIDLNKQNQILVIDEVFDYLDDANLISFQYFLTDLIDRAVHRGINLFSVLLTHLDPNFFNHFCFSDGKLKVFYLKEYNIDQSLNLHKIIYNREEPSIKAELDEYFFHFNPQQIDIQNKFDALGLVKEWGDTNKFHRKIYREVENYLDGKKYDPLAICFALRKVIEMKVYNLIHNAVQKDAFLKVHGTKNKLLYAQSLGIVIPETYFLLGIIYNTSLHLYNGQNITNPLAFKLENLTIKQLIHETCRK</sequence>
<dbReference type="Proteomes" id="UP001464555">
    <property type="component" value="Unassembled WGS sequence"/>
</dbReference>
<evidence type="ECO:0000313" key="1">
    <source>
        <dbReference type="EMBL" id="MEL1243850.1"/>
    </source>
</evidence>
<comment type="caution">
    <text evidence="1">The sequence shown here is derived from an EMBL/GenBank/DDBJ whole genome shotgun (WGS) entry which is preliminary data.</text>
</comment>
<dbReference type="Gene3D" id="3.40.50.300">
    <property type="entry name" value="P-loop containing nucleotide triphosphate hydrolases"/>
    <property type="match status" value="1"/>
</dbReference>
<dbReference type="SUPFAM" id="SSF52540">
    <property type="entry name" value="P-loop containing nucleoside triphosphate hydrolases"/>
    <property type="match status" value="1"/>
</dbReference>
<evidence type="ECO:0000313" key="2">
    <source>
        <dbReference type="Proteomes" id="UP001464555"/>
    </source>
</evidence>
<gene>
    <name evidence="1" type="ORF">AAEO56_06210</name>
</gene>